<evidence type="ECO:0000313" key="1">
    <source>
        <dbReference type="EMBL" id="KAI3780607.1"/>
    </source>
</evidence>
<accession>A0ACB9GAW3</accession>
<sequence length="136" mass="15515">MASASSYNSPCAACKFLRRKCMPGCIFAPYFPPEEPQKFANVHKIFGASNVTKLLNDLLPHQREDAVNSLAYEAEARGFGNHLAVLLFPETSPHLKPWEAINTRIREWECDKRVQLQSTMFRCPLPSHKDFEDFAE</sequence>
<reference evidence="2" key="1">
    <citation type="journal article" date="2022" name="Mol. Ecol. Resour.">
        <title>The genomes of chicory, endive, great burdock and yacon provide insights into Asteraceae palaeo-polyploidization history and plant inulin production.</title>
        <authorList>
            <person name="Fan W."/>
            <person name="Wang S."/>
            <person name="Wang H."/>
            <person name="Wang A."/>
            <person name="Jiang F."/>
            <person name="Liu H."/>
            <person name="Zhao H."/>
            <person name="Xu D."/>
            <person name="Zhang Y."/>
        </authorList>
    </citation>
    <scope>NUCLEOTIDE SEQUENCE [LARGE SCALE GENOMIC DNA]</scope>
    <source>
        <strain evidence="2">cv. Punajuju</strain>
    </source>
</reference>
<proteinExistence type="predicted"/>
<reference evidence="1 2" key="2">
    <citation type="journal article" date="2022" name="Mol. Ecol. Resour.">
        <title>The genomes of chicory, endive, great burdock and yacon provide insights into Asteraceae paleo-polyploidization history and plant inulin production.</title>
        <authorList>
            <person name="Fan W."/>
            <person name="Wang S."/>
            <person name="Wang H."/>
            <person name="Wang A."/>
            <person name="Jiang F."/>
            <person name="Liu H."/>
            <person name="Zhao H."/>
            <person name="Xu D."/>
            <person name="Zhang Y."/>
        </authorList>
    </citation>
    <scope>NUCLEOTIDE SEQUENCE [LARGE SCALE GENOMIC DNA]</scope>
    <source>
        <strain evidence="2">cv. Punajuju</strain>
        <tissue evidence="1">Leaves</tissue>
    </source>
</reference>
<dbReference type="Proteomes" id="UP001055811">
    <property type="component" value="Linkage Group LG02"/>
</dbReference>
<protein>
    <submittedName>
        <fullName evidence="1">Uncharacterized protein</fullName>
    </submittedName>
</protein>
<gene>
    <name evidence="1" type="ORF">L2E82_10592</name>
</gene>
<keyword evidence="2" id="KW-1185">Reference proteome</keyword>
<comment type="caution">
    <text evidence="1">The sequence shown here is derived from an EMBL/GenBank/DDBJ whole genome shotgun (WGS) entry which is preliminary data.</text>
</comment>
<evidence type="ECO:0000313" key="2">
    <source>
        <dbReference type="Proteomes" id="UP001055811"/>
    </source>
</evidence>
<organism evidence="1 2">
    <name type="scientific">Cichorium intybus</name>
    <name type="common">Chicory</name>
    <dbReference type="NCBI Taxonomy" id="13427"/>
    <lineage>
        <taxon>Eukaryota</taxon>
        <taxon>Viridiplantae</taxon>
        <taxon>Streptophyta</taxon>
        <taxon>Embryophyta</taxon>
        <taxon>Tracheophyta</taxon>
        <taxon>Spermatophyta</taxon>
        <taxon>Magnoliopsida</taxon>
        <taxon>eudicotyledons</taxon>
        <taxon>Gunneridae</taxon>
        <taxon>Pentapetalae</taxon>
        <taxon>asterids</taxon>
        <taxon>campanulids</taxon>
        <taxon>Asterales</taxon>
        <taxon>Asteraceae</taxon>
        <taxon>Cichorioideae</taxon>
        <taxon>Cichorieae</taxon>
        <taxon>Cichoriinae</taxon>
        <taxon>Cichorium</taxon>
    </lineage>
</organism>
<name>A0ACB9GAW3_CICIN</name>
<dbReference type="EMBL" id="CM042010">
    <property type="protein sequence ID" value="KAI3780607.1"/>
    <property type="molecule type" value="Genomic_DNA"/>
</dbReference>